<dbReference type="Ensembl" id="ENSOMET00000033590.1">
    <property type="protein sequence ID" value="ENSOMEP00000031267.1"/>
    <property type="gene ID" value="ENSOMEG00000016035.1"/>
</dbReference>
<protein>
    <submittedName>
        <fullName evidence="2">Phosphatidylinositol glycan anchor biosynthesis class Y</fullName>
    </submittedName>
</protein>
<keyword evidence="3" id="KW-1185">Reference proteome</keyword>
<evidence type="ECO:0000313" key="3">
    <source>
        <dbReference type="Proteomes" id="UP000261560"/>
    </source>
</evidence>
<dbReference type="PANTHER" id="PTHR39235">
    <property type="entry name" value="PHOSPHATIDYLINOSITOL N-ACETYLGLUCOSAMINYLTRANSFERASE SUBUNIT Y"/>
    <property type="match status" value="1"/>
</dbReference>
<evidence type="ECO:0000313" key="2">
    <source>
        <dbReference type="Ensembl" id="ENSOMEP00000031267.1"/>
    </source>
</evidence>
<organism evidence="2 3">
    <name type="scientific">Oryzias melastigma</name>
    <name type="common">Marine medaka</name>
    <dbReference type="NCBI Taxonomy" id="30732"/>
    <lineage>
        <taxon>Eukaryota</taxon>
        <taxon>Metazoa</taxon>
        <taxon>Chordata</taxon>
        <taxon>Craniata</taxon>
        <taxon>Vertebrata</taxon>
        <taxon>Euteleostomi</taxon>
        <taxon>Actinopterygii</taxon>
        <taxon>Neopterygii</taxon>
        <taxon>Teleostei</taxon>
        <taxon>Neoteleostei</taxon>
        <taxon>Acanthomorphata</taxon>
        <taxon>Ovalentaria</taxon>
        <taxon>Atherinomorphae</taxon>
        <taxon>Beloniformes</taxon>
        <taxon>Adrianichthyidae</taxon>
        <taxon>Oryziinae</taxon>
        <taxon>Oryzias</taxon>
    </lineage>
</organism>
<reference evidence="2" key="1">
    <citation type="submission" date="2025-08" db="UniProtKB">
        <authorList>
            <consortium name="Ensembl"/>
        </authorList>
    </citation>
    <scope>IDENTIFICATION</scope>
</reference>
<name>A0A3B3DMD4_ORYME</name>
<dbReference type="PaxDb" id="30732-ENSOMEP00000031267"/>
<dbReference type="OMA" id="TNSLCFY"/>
<dbReference type="InterPro" id="IPR029164">
    <property type="entry name" value="PIG-Y"/>
</dbReference>
<keyword evidence="1" id="KW-0812">Transmembrane</keyword>
<dbReference type="Pfam" id="PF15159">
    <property type="entry name" value="PIG-Y"/>
    <property type="match status" value="1"/>
</dbReference>
<feature type="transmembrane region" description="Helical" evidence="1">
    <location>
        <begin position="12"/>
        <end position="32"/>
    </location>
</feature>
<keyword evidence="1" id="KW-1133">Transmembrane helix</keyword>
<dbReference type="Proteomes" id="UP000261560">
    <property type="component" value="Unplaced"/>
</dbReference>
<dbReference type="GO" id="GO:0006506">
    <property type="term" value="P:GPI anchor biosynthetic process"/>
    <property type="evidence" value="ECO:0007669"/>
    <property type="project" value="TreeGrafter"/>
</dbReference>
<evidence type="ECO:0000256" key="1">
    <source>
        <dbReference type="SAM" id="Phobius"/>
    </source>
</evidence>
<dbReference type="PANTHER" id="PTHR39235:SF1">
    <property type="entry name" value="PHOSPHATIDYLINOSITOL N-ACETYLGLUCOSAMINYLTRANSFERASE SUBUNIT Y"/>
    <property type="match status" value="1"/>
</dbReference>
<reference evidence="2" key="2">
    <citation type="submission" date="2025-09" db="UniProtKB">
        <authorList>
            <consortium name="Ensembl"/>
        </authorList>
    </citation>
    <scope>IDENTIFICATION</scope>
</reference>
<dbReference type="AlphaFoldDB" id="A0A3B3DMD4"/>
<dbReference type="GO" id="GO:0000506">
    <property type="term" value="C:glycosylphosphatidylinositol-N-acetylglucosaminyltransferase (GPI-GnT) complex"/>
    <property type="evidence" value="ECO:0007669"/>
    <property type="project" value="TreeGrafter"/>
</dbReference>
<accession>A0A3B3DMD4</accession>
<feature type="transmembrane region" description="Helical" evidence="1">
    <location>
        <begin position="52"/>
        <end position="72"/>
    </location>
</feature>
<keyword evidence="1" id="KW-0472">Membrane</keyword>
<proteinExistence type="predicted"/>
<dbReference type="GeneTree" id="ENSGT00610000087446"/>
<dbReference type="STRING" id="30732.ENSOMEP00000031267"/>
<sequence length="78" mass="8796">MDETMVTQMLSLSVLVGLVPIVSLFGLFYSAAVDENFPQGCTSSSSLCFYSLLLPVTIPVYVFFHLWSWMGIKLFRHN</sequence>